<dbReference type="InterPro" id="IPR027417">
    <property type="entry name" value="P-loop_NTPase"/>
</dbReference>
<dbReference type="Gene3D" id="3.40.50.300">
    <property type="entry name" value="P-loop containing nucleotide triphosphate hydrolases"/>
    <property type="match status" value="1"/>
</dbReference>
<sequence>MIEGSVDRMPGFIIIGAMKAATTWIAHQLRQHPGIFLPGPEPHYFSTEFERGSQWYSGLFRAAGASQIVGEKSADYLSHPQAAQRIAAMLPDARLIVQLRNPVDRAYSDYCMLFRRGSVSGDPGRYLNPGTSENLRFLENGRYATHIARYLGNIPREQLKIILHDDVRGSPEQTLRDVSTHIGIEPWIVAENLADRKNDSETPLLPLGVRRLARPFKQAVRRHRDELWFKTIRGALAHPVQYPPLSDDLRARLHDFYLPELETLQSMIGRDLKCWTQARPAATMPG</sequence>
<comment type="caution">
    <text evidence="2">The sequence shown here is derived from an EMBL/GenBank/DDBJ whole genome shotgun (WGS) entry which is preliminary data.</text>
</comment>
<dbReference type="PANTHER" id="PTHR10605:SF56">
    <property type="entry name" value="BIFUNCTIONAL HEPARAN SULFATE N-DEACETYLASE_N-SULFOTRANSFERASE"/>
    <property type="match status" value="1"/>
</dbReference>
<dbReference type="InterPro" id="IPR037359">
    <property type="entry name" value="NST/OST"/>
</dbReference>
<keyword evidence="1 2" id="KW-0808">Transferase</keyword>
<dbReference type="PANTHER" id="PTHR10605">
    <property type="entry name" value="HEPARAN SULFATE SULFOTRANSFERASE"/>
    <property type="match status" value="1"/>
</dbReference>
<evidence type="ECO:0000313" key="3">
    <source>
        <dbReference type="Proteomes" id="UP000286100"/>
    </source>
</evidence>
<evidence type="ECO:0000256" key="1">
    <source>
        <dbReference type="ARBA" id="ARBA00022679"/>
    </source>
</evidence>
<organism evidence="2 3">
    <name type="scientific">Sphingomonas cavernae</name>
    <dbReference type="NCBI Taxonomy" id="2320861"/>
    <lineage>
        <taxon>Bacteria</taxon>
        <taxon>Pseudomonadati</taxon>
        <taxon>Pseudomonadota</taxon>
        <taxon>Alphaproteobacteria</taxon>
        <taxon>Sphingomonadales</taxon>
        <taxon>Sphingomonadaceae</taxon>
        <taxon>Sphingomonas</taxon>
    </lineage>
</organism>
<dbReference type="Proteomes" id="UP000286100">
    <property type="component" value="Unassembled WGS sequence"/>
</dbReference>
<dbReference type="OrthoDB" id="981508at2"/>
<reference evidence="2 3" key="1">
    <citation type="submission" date="2018-09" db="EMBL/GenBank/DDBJ databases">
        <authorList>
            <person name="Zhu H."/>
        </authorList>
    </citation>
    <scope>NUCLEOTIDE SEQUENCE [LARGE SCALE GENOMIC DNA]</scope>
    <source>
        <strain evidence="2 3">K2R01-6</strain>
    </source>
</reference>
<accession>A0A418WQX0</accession>
<protein>
    <submittedName>
        <fullName evidence="2">Sulfotransferase</fullName>
    </submittedName>
</protein>
<evidence type="ECO:0000313" key="2">
    <source>
        <dbReference type="EMBL" id="RJF93643.1"/>
    </source>
</evidence>
<dbReference type="EMBL" id="QYUM01000002">
    <property type="protein sequence ID" value="RJF93643.1"/>
    <property type="molecule type" value="Genomic_DNA"/>
</dbReference>
<dbReference type="RefSeq" id="WP_119759997.1">
    <property type="nucleotide sequence ID" value="NZ_QYUM01000002.1"/>
</dbReference>
<keyword evidence="3" id="KW-1185">Reference proteome</keyword>
<dbReference type="SUPFAM" id="SSF52540">
    <property type="entry name" value="P-loop containing nucleoside triphosphate hydrolases"/>
    <property type="match status" value="1"/>
</dbReference>
<proteinExistence type="predicted"/>
<name>A0A418WQX0_9SPHN</name>
<dbReference type="AlphaFoldDB" id="A0A418WQX0"/>
<gene>
    <name evidence="2" type="ORF">D3876_04885</name>
</gene>
<dbReference type="GO" id="GO:0008146">
    <property type="term" value="F:sulfotransferase activity"/>
    <property type="evidence" value="ECO:0007669"/>
    <property type="project" value="InterPro"/>
</dbReference>
<dbReference type="Pfam" id="PF13469">
    <property type="entry name" value="Sulfotransfer_3"/>
    <property type="match status" value="1"/>
</dbReference>